<keyword evidence="1" id="KW-0812">Transmembrane</keyword>
<sequence length="100" mass="11685">MRCKIFPLMAFAYLFLNACILLWLDFYVHSCIVNVLVLAFYEVFEFSKPLTVIYDNTCVHCGFDRQGYYHWIQLKKMQQMPLKGGPPGSGVDRFLRHRGG</sequence>
<evidence type="ECO:0000313" key="2">
    <source>
        <dbReference type="EMBL" id="JAG91634.1"/>
    </source>
</evidence>
<keyword evidence="1" id="KW-1133">Transmembrane helix</keyword>
<feature type="transmembrane region" description="Helical" evidence="1">
    <location>
        <begin position="12"/>
        <end position="41"/>
    </location>
</feature>
<protein>
    <submittedName>
        <fullName evidence="2">Putative secreted protein</fullName>
    </submittedName>
</protein>
<keyword evidence="1" id="KW-0472">Membrane</keyword>
<proteinExistence type="evidence at transcript level"/>
<evidence type="ECO:0000256" key="1">
    <source>
        <dbReference type="SAM" id="Phobius"/>
    </source>
</evidence>
<dbReference type="AlphaFoldDB" id="A0A0C9S3F5"/>
<reference evidence="2" key="1">
    <citation type="journal article" date="2015" name="PLoS ONE">
        <title>An Insight into the Sialome of the Lone Star Tick, Amblyomma americanum, with a Glimpse on Its Time Dependent Gene Expression.</title>
        <authorList>
            <person name="Karim S."/>
            <person name="Ribeiro J.M."/>
        </authorList>
    </citation>
    <scope>NUCLEOTIDE SEQUENCE</scope>
    <source>
        <tissue evidence="2">Salivary gland</tissue>
    </source>
</reference>
<accession>A0A0C9S3F5</accession>
<organism evidence="2">
    <name type="scientific">Amblyomma americanum</name>
    <name type="common">Lone star tick</name>
    <dbReference type="NCBI Taxonomy" id="6943"/>
    <lineage>
        <taxon>Eukaryota</taxon>
        <taxon>Metazoa</taxon>
        <taxon>Ecdysozoa</taxon>
        <taxon>Arthropoda</taxon>
        <taxon>Chelicerata</taxon>
        <taxon>Arachnida</taxon>
        <taxon>Acari</taxon>
        <taxon>Parasitiformes</taxon>
        <taxon>Ixodida</taxon>
        <taxon>Ixodoidea</taxon>
        <taxon>Ixodidae</taxon>
        <taxon>Amblyomminae</taxon>
        <taxon>Amblyomma</taxon>
    </lineage>
</organism>
<dbReference type="EMBL" id="GBZX01001106">
    <property type="protein sequence ID" value="JAG91634.1"/>
    <property type="molecule type" value="mRNA"/>
</dbReference>
<name>A0A0C9S3F5_AMBAM</name>